<keyword evidence="2" id="KW-1185">Reference proteome</keyword>
<evidence type="ECO:0000313" key="1">
    <source>
        <dbReference type="EMBL" id="MBB2495550.1"/>
    </source>
</evidence>
<dbReference type="Proteomes" id="UP000542720">
    <property type="component" value="Unassembled WGS sequence"/>
</dbReference>
<dbReference type="Pfam" id="PF05258">
    <property type="entry name" value="DciA"/>
    <property type="match status" value="1"/>
</dbReference>
<sequence length="152" mass="16743">MTFRPLPAKATAALLREAKPLQVMLAQAHRLANLQALVDAQLEVAAREHCLVASWRDGCLLLLTSNGHWATRLHYQQRRLQRQLQSLPEFAGLKKIQIKVRPPTGQVAYVGRQAELSDAAADSINSAAEGISDPRLRAALERLASHAKPKES</sequence>
<dbReference type="InterPro" id="IPR007922">
    <property type="entry name" value="DciA-like"/>
</dbReference>
<name>A0A7W4LLW2_9GAMM</name>
<accession>A0A7W4LLW2</accession>
<reference evidence="1 2" key="1">
    <citation type="submission" date="2020-08" db="EMBL/GenBank/DDBJ databases">
        <authorList>
            <person name="Kim C.M."/>
        </authorList>
    </citation>
    <scope>NUCLEOTIDE SEQUENCE [LARGE SCALE GENOMIC DNA]</scope>
    <source>
        <strain evidence="1 2">UL070</strain>
    </source>
</reference>
<dbReference type="EMBL" id="JACJUD010000003">
    <property type="protein sequence ID" value="MBB2495550.1"/>
    <property type="molecule type" value="Genomic_DNA"/>
</dbReference>
<comment type="caution">
    <text evidence="1">The sequence shown here is derived from an EMBL/GenBank/DDBJ whole genome shotgun (WGS) entry which is preliminary data.</text>
</comment>
<dbReference type="AlphaFoldDB" id="A0A7W4LLW2"/>
<evidence type="ECO:0000313" key="2">
    <source>
        <dbReference type="Proteomes" id="UP000542720"/>
    </source>
</evidence>
<protein>
    <submittedName>
        <fullName evidence="1">DUF721 domain-containing protein</fullName>
    </submittedName>
</protein>
<proteinExistence type="predicted"/>
<gene>
    <name evidence="1" type="ORF">H3H51_11020</name>
</gene>
<dbReference type="RefSeq" id="WP_183089089.1">
    <property type="nucleotide sequence ID" value="NZ_JACJUD010000003.1"/>
</dbReference>
<organism evidence="1 2">
    <name type="scientific">Aquipseudomonas ullengensis</name>
    <dbReference type="NCBI Taxonomy" id="2759166"/>
    <lineage>
        <taxon>Bacteria</taxon>
        <taxon>Pseudomonadati</taxon>
        <taxon>Pseudomonadota</taxon>
        <taxon>Gammaproteobacteria</taxon>
        <taxon>Pseudomonadales</taxon>
        <taxon>Pseudomonadaceae</taxon>
        <taxon>Aquipseudomonas</taxon>
    </lineage>
</organism>